<dbReference type="Proteomes" id="UP001152658">
    <property type="component" value="Unassembled WGS sequence"/>
</dbReference>
<dbReference type="GO" id="GO:0004386">
    <property type="term" value="F:helicase activity"/>
    <property type="evidence" value="ECO:0007669"/>
    <property type="project" value="UniProtKB-KW"/>
</dbReference>
<keyword evidence="1" id="KW-0547">Nucleotide-binding</keyword>
<proteinExistence type="predicted"/>
<dbReference type="EMBL" id="CALYLK010000001">
    <property type="protein sequence ID" value="CAH8190356.1"/>
    <property type="molecule type" value="Genomic_DNA"/>
</dbReference>
<accession>A0ABM9FHS1</accession>
<organism evidence="1 2">
    <name type="scientific">Vibrio aestuarianus</name>
    <dbReference type="NCBI Taxonomy" id="28171"/>
    <lineage>
        <taxon>Bacteria</taxon>
        <taxon>Pseudomonadati</taxon>
        <taxon>Pseudomonadota</taxon>
        <taxon>Gammaproteobacteria</taxon>
        <taxon>Vibrionales</taxon>
        <taxon>Vibrionaceae</taxon>
        <taxon>Vibrio</taxon>
    </lineage>
</organism>
<reference evidence="1" key="1">
    <citation type="submission" date="2022-06" db="EMBL/GenBank/DDBJ databases">
        <authorList>
            <person name="Goudenege D."/>
            <person name="Le Roux F."/>
        </authorList>
    </citation>
    <scope>NUCLEOTIDE SEQUENCE</scope>
    <source>
        <strain evidence="1">12-063</strain>
    </source>
</reference>
<keyword evidence="1" id="KW-0378">Hydrolase</keyword>
<evidence type="ECO:0000313" key="1">
    <source>
        <dbReference type="EMBL" id="CAH8190356.1"/>
    </source>
</evidence>
<gene>
    <name evidence="1" type="ORF">VAE063_1000184</name>
</gene>
<keyword evidence="2" id="KW-1185">Reference proteome</keyword>
<name>A0ABM9FHS1_9VIBR</name>
<comment type="caution">
    <text evidence="1">The sequence shown here is derived from an EMBL/GenBank/DDBJ whole genome shotgun (WGS) entry which is preliminary data.</text>
</comment>
<keyword evidence="1" id="KW-0347">Helicase</keyword>
<evidence type="ECO:0000313" key="2">
    <source>
        <dbReference type="Proteomes" id="UP001152658"/>
    </source>
</evidence>
<protein>
    <submittedName>
        <fullName evidence="1">ATP-dependent helicase HrpB</fullName>
    </submittedName>
</protein>
<keyword evidence="1" id="KW-0067">ATP-binding</keyword>
<sequence length="103" mass="11682">MNSWLFWVLIVIDMVFKIMDLFAIQGVQAVRPSVLEDTFNNIGEGFQEILETMNHINTSGQAMRVQDTLALQQAVFHYSLYQETVTKIASKSANAINEVMKAQ</sequence>